<dbReference type="AlphaFoldDB" id="A0A1F7UK24"/>
<dbReference type="Proteomes" id="UP000176604">
    <property type="component" value="Unassembled WGS sequence"/>
</dbReference>
<organism evidence="1 2">
    <name type="scientific">Candidatus Uhrbacteria bacterium RIFCSPHIGHO2_12_FULL_54_23</name>
    <dbReference type="NCBI Taxonomy" id="1802397"/>
    <lineage>
        <taxon>Bacteria</taxon>
        <taxon>Candidatus Uhriibacteriota</taxon>
    </lineage>
</organism>
<evidence type="ECO:0000313" key="1">
    <source>
        <dbReference type="EMBL" id="OGL78643.1"/>
    </source>
</evidence>
<dbReference type="EMBL" id="MGEF01000027">
    <property type="protein sequence ID" value="OGL78643.1"/>
    <property type="molecule type" value="Genomic_DNA"/>
</dbReference>
<evidence type="ECO:0000313" key="2">
    <source>
        <dbReference type="Proteomes" id="UP000176604"/>
    </source>
</evidence>
<reference evidence="1 2" key="1">
    <citation type="journal article" date="2016" name="Nat. Commun.">
        <title>Thousands of microbial genomes shed light on interconnected biogeochemical processes in an aquifer system.</title>
        <authorList>
            <person name="Anantharaman K."/>
            <person name="Brown C.T."/>
            <person name="Hug L.A."/>
            <person name="Sharon I."/>
            <person name="Castelle C.J."/>
            <person name="Probst A.J."/>
            <person name="Thomas B.C."/>
            <person name="Singh A."/>
            <person name="Wilkins M.J."/>
            <person name="Karaoz U."/>
            <person name="Brodie E.L."/>
            <person name="Williams K.H."/>
            <person name="Hubbard S.S."/>
            <person name="Banfield J.F."/>
        </authorList>
    </citation>
    <scope>NUCLEOTIDE SEQUENCE [LARGE SCALE GENOMIC DNA]</scope>
</reference>
<sequence length="370" mass="39525">MPRPRHVPPSRLYRSIAVGFSALVALLAATTLVLALSRAEIVITPAREEKELKSSFMVSATPEDTPDTIAGSITAETMTLKAASPITEGKLIEDRAHGVMTVINHYHRNQPLVTTTRFLSPDGVLFRSTRTITVPAGGRVDVEVRADQPGEKGEIGPSRFTIPGLWAGIQDKIYGESKAAMTGGERRVTTITAADLEKARAALAALQATTLHELNEKKEQPHMILSLEKLSESILTPAGSEADAARIEGAFTLTTVTYDPDALSAYLAQQVALRFDGTDRIAPASVSLAIERAAKSSALLTAIQKVSAAARAEDLALDPRLLKGKKTAEASRILEAVPGIGKVAIAIQPAFLKRLPRLPDHIKITIISGQ</sequence>
<evidence type="ECO:0008006" key="3">
    <source>
        <dbReference type="Google" id="ProtNLM"/>
    </source>
</evidence>
<accession>A0A1F7UK24</accession>
<proteinExistence type="predicted"/>
<dbReference type="STRING" id="1802397.A3J43_02335"/>
<protein>
    <recommendedName>
        <fullName evidence="3">Baseplate protein J-like domain-containing protein</fullName>
    </recommendedName>
</protein>
<comment type="caution">
    <text evidence="1">The sequence shown here is derived from an EMBL/GenBank/DDBJ whole genome shotgun (WGS) entry which is preliminary data.</text>
</comment>
<gene>
    <name evidence="1" type="ORF">A3J43_02335</name>
</gene>
<name>A0A1F7UK24_9BACT</name>